<proteinExistence type="predicted"/>
<evidence type="ECO:0000313" key="2">
    <source>
        <dbReference type="EMBL" id="JAV09261.1"/>
    </source>
</evidence>
<dbReference type="InterPro" id="IPR053836">
    <property type="entry name" value="Arc1-like_N"/>
</dbReference>
<organism evidence="2">
    <name type="scientific">Nyssomyia neivai</name>
    <dbReference type="NCBI Taxonomy" id="330878"/>
    <lineage>
        <taxon>Eukaryota</taxon>
        <taxon>Metazoa</taxon>
        <taxon>Ecdysozoa</taxon>
        <taxon>Arthropoda</taxon>
        <taxon>Hexapoda</taxon>
        <taxon>Insecta</taxon>
        <taxon>Pterygota</taxon>
        <taxon>Neoptera</taxon>
        <taxon>Endopterygota</taxon>
        <taxon>Diptera</taxon>
        <taxon>Nematocera</taxon>
        <taxon>Psychodoidea</taxon>
        <taxon>Psychodidae</taxon>
        <taxon>Nyssomyia</taxon>
    </lineage>
</organism>
<accession>A0A1L8DS86</accession>
<keyword evidence="2" id="KW-0648">Protein biosynthesis</keyword>
<dbReference type="SUPFAM" id="SSF47616">
    <property type="entry name" value="GST C-terminal domain-like"/>
    <property type="match status" value="1"/>
</dbReference>
<dbReference type="GO" id="GO:0043517">
    <property type="term" value="P:positive regulation of DNA damage response, signal transduction by p53 class mediator"/>
    <property type="evidence" value="ECO:0007669"/>
    <property type="project" value="InterPro"/>
</dbReference>
<dbReference type="AlphaFoldDB" id="A0A1L8DS86"/>
<reference evidence="2" key="1">
    <citation type="submission" date="2016-12" db="EMBL/GenBank/DDBJ databases">
        <title>An insight into the sialome and mialome of the sand fly, Nyssomyia neivai.</title>
        <authorList>
            <person name="Sebastian V."/>
            <person name="Goulart T.M."/>
            <person name="Oliveira W."/>
            <person name="Calvo E."/>
            <person name="Oliveira L.F."/>
            <person name="Pinto M.C."/>
            <person name="Rosselino A.M."/>
            <person name="Ribeiro J.M."/>
        </authorList>
    </citation>
    <scope>NUCLEOTIDE SEQUENCE</scope>
</reference>
<dbReference type="GO" id="GO:0017101">
    <property type="term" value="C:aminoacyl-tRNA synthetase multienzyme complex"/>
    <property type="evidence" value="ECO:0007669"/>
    <property type="project" value="InterPro"/>
</dbReference>
<dbReference type="GO" id="GO:0003746">
    <property type="term" value="F:translation elongation factor activity"/>
    <property type="evidence" value="ECO:0007669"/>
    <property type="project" value="UniProtKB-KW"/>
</dbReference>
<sequence>MSQLEIIRKISNYLHVNPGNLSQNREKVVTRTDGTTKISGFTTVVGSLAGKYKNLEEECLVRQWIEYCSLYANPSLLANKGHQKNLLVELNDYLATRSYFVGNSLTLADAVVFYSLVGAVESLQNSEKEILIHLSRWFDHIQQVESIRQGMTLVNFSSLRTIR</sequence>
<dbReference type="InterPro" id="IPR042450">
    <property type="entry name" value="EEF1E1"/>
</dbReference>
<evidence type="ECO:0000259" key="1">
    <source>
        <dbReference type="Pfam" id="PF21972"/>
    </source>
</evidence>
<dbReference type="EMBL" id="GFDF01004823">
    <property type="protein sequence ID" value="JAV09261.1"/>
    <property type="molecule type" value="Transcribed_RNA"/>
</dbReference>
<dbReference type="Gene3D" id="1.20.1050.10">
    <property type="match status" value="1"/>
</dbReference>
<protein>
    <submittedName>
        <fullName evidence="2">Putative eukaryotic translation elongation factor 1 epsilon-1-like protein</fullName>
    </submittedName>
</protein>
<feature type="domain" description="Nuclear-export cofactor Arc1-like N-terminal" evidence="1">
    <location>
        <begin position="77"/>
        <end position="143"/>
    </location>
</feature>
<keyword evidence="2" id="KW-0251">Elongation factor</keyword>
<dbReference type="InterPro" id="IPR053837">
    <property type="entry name" value="AIMP3/p18_C"/>
</dbReference>
<dbReference type="InterPro" id="IPR036282">
    <property type="entry name" value="Glutathione-S-Trfase_C_sf"/>
</dbReference>
<name>A0A1L8DS86_9DIPT</name>
<dbReference type="PANTHER" id="PTHR44490:SF1">
    <property type="entry name" value="EUKARYOTIC TRANSLATION ELONGATION FACTOR 1 EPSILON-1"/>
    <property type="match status" value="1"/>
</dbReference>
<dbReference type="GO" id="GO:0005737">
    <property type="term" value="C:cytoplasm"/>
    <property type="evidence" value="ECO:0007669"/>
    <property type="project" value="TreeGrafter"/>
</dbReference>
<dbReference type="Pfam" id="PF21972">
    <property type="entry name" value="Arc1p_N_like"/>
    <property type="match status" value="1"/>
</dbReference>
<dbReference type="PANTHER" id="PTHR44490">
    <property type="entry name" value="EUKARYOTIC TRANSLATION ELONGATION FACTOR 1 EPSILON-1"/>
    <property type="match status" value="1"/>
</dbReference>
<dbReference type="GO" id="GO:0005634">
    <property type="term" value="C:nucleus"/>
    <property type="evidence" value="ECO:0007669"/>
    <property type="project" value="TreeGrafter"/>
</dbReference>
<dbReference type="CDD" id="cd10305">
    <property type="entry name" value="GST_C_AIMP3"/>
    <property type="match status" value="1"/>
</dbReference>